<keyword evidence="7" id="KW-0548">Nucleotidyltransferase</keyword>
<dbReference type="GO" id="GO:0050518">
    <property type="term" value="F:2-C-methyl-D-erythritol 4-phosphate cytidylyltransferase activity"/>
    <property type="evidence" value="ECO:0007669"/>
    <property type="project" value="UniProtKB-EC"/>
</dbReference>
<dbReference type="Pfam" id="PF01128">
    <property type="entry name" value="IspD"/>
    <property type="match status" value="1"/>
</dbReference>
<dbReference type="SUPFAM" id="SSF53448">
    <property type="entry name" value="Nucleotide-diphospho-sugar transferases"/>
    <property type="match status" value="1"/>
</dbReference>
<dbReference type="InterPro" id="IPR050088">
    <property type="entry name" value="IspD/TarI_cytidylyltransf_bact"/>
</dbReference>
<dbReference type="InterPro" id="IPR034683">
    <property type="entry name" value="IspD/TarI"/>
</dbReference>
<dbReference type="PATRIC" id="fig|796937.3.peg.1357"/>
<dbReference type="HOGENOM" id="CLU_061281_2_3_9"/>
<comment type="caution">
    <text evidence="9">The sequence shown here is derived from an EMBL/GenBank/DDBJ whole genome shotgun (WGS) entry which is preliminary data.</text>
</comment>
<evidence type="ECO:0000256" key="4">
    <source>
        <dbReference type="ARBA" id="ARBA00012526"/>
    </source>
</evidence>
<reference evidence="9 10" key="1">
    <citation type="submission" date="2011-08" db="EMBL/GenBank/DDBJ databases">
        <title>The Genome Sequence of Eubacteriaceae bacterium ACC19a.</title>
        <authorList>
            <consortium name="The Broad Institute Genome Sequencing Platform"/>
            <person name="Earl A."/>
            <person name="Ward D."/>
            <person name="Feldgarden M."/>
            <person name="Gevers D."/>
            <person name="Sizova M."/>
            <person name="Hazen A."/>
            <person name="Epstein S."/>
            <person name="Young S.K."/>
            <person name="Zeng Q."/>
            <person name="Gargeya S."/>
            <person name="Fitzgerald M."/>
            <person name="Haas B."/>
            <person name="Abouelleil A."/>
            <person name="Alvarado L."/>
            <person name="Arachchi H.M."/>
            <person name="Berlin A."/>
            <person name="Brown A."/>
            <person name="Chapman S.B."/>
            <person name="Chen Z."/>
            <person name="Dunbar C."/>
            <person name="Freedman E."/>
            <person name="Gearin G."/>
            <person name="Gellesch M."/>
            <person name="Goldberg J."/>
            <person name="Griggs A."/>
            <person name="Gujja S."/>
            <person name="Heiman D."/>
            <person name="Howarth C."/>
            <person name="Larson L."/>
            <person name="Lui A."/>
            <person name="MacDonald P.J.P."/>
            <person name="Montmayeur A."/>
            <person name="Murphy C."/>
            <person name="Neiman D."/>
            <person name="Pearson M."/>
            <person name="Priest M."/>
            <person name="Roberts A."/>
            <person name="Saif S."/>
            <person name="Shea T."/>
            <person name="Shenoy N."/>
            <person name="Sisk P."/>
            <person name="Stolte C."/>
            <person name="Sykes S."/>
            <person name="Wortman J."/>
            <person name="Nusbaum C."/>
            <person name="Birren B."/>
        </authorList>
    </citation>
    <scope>NUCLEOTIDE SEQUENCE [LARGE SCALE GENOMIC DNA]</scope>
    <source>
        <strain evidence="9 10">ACC19a</strain>
    </source>
</reference>
<name>G9X159_9FIRM</name>
<dbReference type="Gene3D" id="3.90.550.10">
    <property type="entry name" value="Spore Coat Polysaccharide Biosynthesis Protein SpsA, Chain A"/>
    <property type="match status" value="1"/>
</dbReference>
<keyword evidence="8" id="KW-0414">Isoprene biosynthesis</keyword>
<comment type="catalytic activity">
    <reaction evidence="1">
        <text>2-C-methyl-D-erythritol 4-phosphate + CTP + H(+) = 4-CDP-2-C-methyl-D-erythritol + diphosphate</text>
        <dbReference type="Rhea" id="RHEA:13429"/>
        <dbReference type="ChEBI" id="CHEBI:15378"/>
        <dbReference type="ChEBI" id="CHEBI:33019"/>
        <dbReference type="ChEBI" id="CHEBI:37563"/>
        <dbReference type="ChEBI" id="CHEBI:57823"/>
        <dbReference type="ChEBI" id="CHEBI:58262"/>
        <dbReference type="EC" id="2.7.7.60"/>
    </reaction>
</comment>
<evidence type="ECO:0000313" key="9">
    <source>
        <dbReference type="EMBL" id="EHL14659.1"/>
    </source>
</evidence>
<evidence type="ECO:0000256" key="7">
    <source>
        <dbReference type="ARBA" id="ARBA00022695"/>
    </source>
</evidence>
<dbReference type="InterPro" id="IPR018294">
    <property type="entry name" value="ISPD_synthase_CS"/>
</dbReference>
<evidence type="ECO:0000256" key="2">
    <source>
        <dbReference type="ARBA" id="ARBA00004787"/>
    </source>
</evidence>
<dbReference type="Proteomes" id="UP000006437">
    <property type="component" value="Unassembled WGS sequence"/>
</dbReference>
<evidence type="ECO:0000256" key="8">
    <source>
        <dbReference type="ARBA" id="ARBA00023229"/>
    </source>
</evidence>
<evidence type="ECO:0000256" key="6">
    <source>
        <dbReference type="ARBA" id="ARBA00022679"/>
    </source>
</evidence>
<comment type="similarity">
    <text evidence="3">Belongs to the IspD/TarI cytidylyltransferase family. IspD subfamily.</text>
</comment>
<dbReference type="UniPathway" id="UPA00056">
    <property type="reaction ID" value="UER00093"/>
</dbReference>
<sequence length="229" mass="26093">MNIAVILAGGTGSRMQSKIPKQFIKINGKPVISYTLIAFEQAELIDEIVVVCLDCYKNNIENIISDFKISKFTSLISNGSTRQQSVFNAISHIKNYAKDDDIILIHDGVRAMITPDMIDKCVVDTKKYKAVTLAQKTKNTMIIAKNCQISKYLDRDFVYNVQTPQSFRFDIIYNSHINAIKSGNIDVTDDTQIVMPYYNNIHITENDLPNLKLTTKEDIMLFEYYLKSI</sequence>
<organism evidence="9 10">
    <name type="scientific">Peptoanaerobacter stomatis</name>
    <dbReference type="NCBI Taxonomy" id="796937"/>
    <lineage>
        <taxon>Bacteria</taxon>
        <taxon>Bacillati</taxon>
        <taxon>Bacillota</taxon>
        <taxon>Clostridia</taxon>
        <taxon>Peptostreptococcales</taxon>
        <taxon>Filifactoraceae</taxon>
        <taxon>Peptoanaerobacter</taxon>
    </lineage>
</organism>
<dbReference type="CDD" id="cd02516">
    <property type="entry name" value="CDP-ME_synthetase"/>
    <property type="match status" value="1"/>
</dbReference>
<evidence type="ECO:0000256" key="1">
    <source>
        <dbReference type="ARBA" id="ARBA00001282"/>
    </source>
</evidence>
<accession>G9X159</accession>
<dbReference type="GO" id="GO:0019288">
    <property type="term" value="P:isopentenyl diphosphate biosynthetic process, methylerythritol 4-phosphate pathway"/>
    <property type="evidence" value="ECO:0007669"/>
    <property type="project" value="UniProtKB-UniPathway"/>
</dbReference>
<comment type="pathway">
    <text evidence="2">Isoprenoid biosynthesis; isopentenyl diphosphate biosynthesis via DXP pathway; isopentenyl diphosphate from 1-deoxy-D-xylulose 5-phosphate: step 2/6.</text>
</comment>
<evidence type="ECO:0000313" key="10">
    <source>
        <dbReference type="Proteomes" id="UP000006437"/>
    </source>
</evidence>
<dbReference type="EC" id="2.7.7.60" evidence="4"/>
<dbReference type="InterPro" id="IPR029044">
    <property type="entry name" value="Nucleotide-diphossugar_trans"/>
</dbReference>
<dbReference type="InterPro" id="IPR001228">
    <property type="entry name" value="IspD"/>
</dbReference>
<dbReference type="RefSeq" id="WP_009526319.1">
    <property type="nucleotide sequence ID" value="NZ_JH414568.1"/>
</dbReference>
<dbReference type="PROSITE" id="PS01295">
    <property type="entry name" value="ISPD"/>
    <property type="match status" value="1"/>
</dbReference>
<dbReference type="PANTHER" id="PTHR32125">
    <property type="entry name" value="2-C-METHYL-D-ERYTHRITOL 4-PHOSPHATE CYTIDYLYLTRANSFERASE, CHLOROPLASTIC"/>
    <property type="match status" value="1"/>
</dbReference>
<keyword evidence="6" id="KW-0808">Transferase</keyword>
<dbReference type="NCBIfam" id="TIGR00453">
    <property type="entry name" value="ispD"/>
    <property type="match status" value="1"/>
</dbReference>
<dbReference type="FunFam" id="3.90.550.10:FF:000003">
    <property type="entry name" value="2-C-methyl-D-erythritol 4-phosphate cytidylyltransferase"/>
    <property type="match status" value="1"/>
</dbReference>
<dbReference type="PANTHER" id="PTHR32125:SF4">
    <property type="entry name" value="2-C-METHYL-D-ERYTHRITOL 4-PHOSPHATE CYTIDYLYLTRANSFERASE, CHLOROPLASTIC"/>
    <property type="match status" value="1"/>
</dbReference>
<gene>
    <name evidence="9" type="ORF">HMPREF9629_02103</name>
</gene>
<proteinExistence type="inferred from homology"/>
<evidence type="ECO:0000256" key="3">
    <source>
        <dbReference type="ARBA" id="ARBA00009789"/>
    </source>
</evidence>
<protein>
    <recommendedName>
        <fullName evidence="5">2-C-methyl-D-erythritol 4-phosphate cytidylyltransferase</fullName>
        <ecNumber evidence="4">2.7.7.60</ecNumber>
    </recommendedName>
</protein>
<evidence type="ECO:0000256" key="5">
    <source>
        <dbReference type="ARBA" id="ARBA00019056"/>
    </source>
</evidence>
<dbReference type="EMBL" id="AFZE01000024">
    <property type="protein sequence ID" value="EHL14659.1"/>
    <property type="molecule type" value="Genomic_DNA"/>
</dbReference>
<dbReference type="AlphaFoldDB" id="G9X159"/>